<name>A0ABW2M1E9_9FLAO</name>
<comment type="caution">
    <text evidence="2">The sequence shown here is derived from an EMBL/GenBank/DDBJ whole genome shotgun (WGS) entry which is preliminary data.</text>
</comment>
<dbReference type="Proteomes" id="UP001596550">
    <property type="component" value="Unassembled WGS sequence"/>
</dbReference>
<keyword evidence="1" id="KW-0732">Signal</keyword>
<evidence type="ECO:0000313" key="2">
    <source>
        <dbReference type="EMBL" id="MFC7347994.1"/>
    </source>
</evidence>
<feature type="signal peptide" evidence="1">
    <location>
        <begin position="1"/>
        <end position="19"/>
    </location>
</feature>
<keyword evidence="3" id="KW-1185">Reference proteome</keyword>
<protein>
    <submittedName>
        <fullName evidence="2">Uncharacterized protein</fullName>
    </submittedName>
</protein>
<organism evidence="2 3">
    <name type="scientific">Chryseobacterium zhengzhouense</name>
    <dbReference type="NCBI Taxonomy" id="1636086"/>
    <lineage>
        <taxon>Bacteria</taxon>
        <taxon>Pseudomonadati</taxon>
        <taxon>Bacteroidota</taxon>
        <taxon>Flavobacteriia</taxon>
        <taxon>Flavobacteriales</taxon>
        <taxon>Weeksellaceae</taxon>
        <taxon>Chryseobacterium group</taxon>
        <taxon>Chryseobacterium</taxon>
    </lineage>
</organism>
<gene>
    <name evidence="2" type="ORF">ACFQO9_14805</name>
</gene>
<proteinExistence type="predicted"/>
<dbReference type="RefSeq" id="WP_378180836.1">
    <property type="nucleotide sequence ID" value="NZ_JBHTCR010000007.1"/>
</dbReference>
<evidence type="ECO:0000256" key="1">
    <source>
        <dbReference type="SAM" id="SignalP"/>
    </source>
</evidence>
<reference evidence="3" key="1">
    <citation type="journal article" date="2019" name="Int. J. Syst. Evol. Microbiol.">
        <title>The Global Catalogue of Microorganisms (GCM) 10K type strain sequencing project: providing services to taxonomists for standard genome sequencing and annotation.</title>
        <authorList>
            <consortium name="The Broad Institute Genomics Platform"/>
            <consortium name="The Broad Institute Genome Sequencing Center for Infectious Disease"/>
            <person name="Wu L."/>
            <person name="Ma J."/>
        </authorList>
    </citation>
    <scope>NUCLEOTIDE SEQUENCE [LARGE SCALE GENOMIC DNA]</scope>
    <source>
        <strain evidence="3">CCUG 54781</strain>
    </source>
</reference>
<sequence>MRKLLFTAILIASTTLGFAKDNANTVSLEETKTKDVLIKQSMDVSEANLDMLTQICSHFHTYYVTRYETDMHGNTWKITDQVTDHYTYLCPDGSPRTTFSSAAQPSFDFN</sequence>
<feature type="chain" id="PRO_5045928916" evidence="1">
    <location>
        <begin position="20"/>
        <end position="110"/>
    </location>
</feature>
<dbReference type="EMBL" id="JBHTCR010000007">
    <property type="protein sequence ID" value="MFC7347994.1"/>
    <property type="molecule type" value="Genomic_DNA"/>
</dbReference>
<accession>A0ABW2M1E9</accession>
<evidence type="ECO:0000313" key="3">
    <source>
        <dbReference type="Proteomes" id="UP001596550"/>
    </source>
</evidence>